<dbReference type="CDD" id="cd00077">
    <property type="entry name" value="HDc"/>
    <property type="match status" value="1"/>
</dbReference>
<dbReference type="PANTHER" id="PTHR47545">
    <property type="entry name" value="MULTIFUNCTIONAL CCA PROTEIN"/>
    <property type="match status" value="1"/>
</dbReference>
<dbReference type="InterPro" id="IPR050124">
    <property type="entry name" value="tRNA_CCA-adding_enzyme"/>
</dbReference>
<dbReference type="InterPro" id="IPR006674">
    <property type="entry name" value="HD_domain"/>
</dbReference>
<comment type="cofactor">
    <cofactor evidence="11">
        <name>Ni(2+)</name>
        <dbReference type="ChEBI" id="CHEBI:49786"/>
    </cofactor>
    <text evidence="11">Nickel for phosphatase activity.</text>
</comment>
<dbReference type="Pfam" id="PF01743">
    <property type="entry name" value="PolyA_pol"/>
    <property type="match status" value="1"/>
</dbReference>
<evidence type="ECO:0000256" key="6">
    <source>
        <dbReference type="ARBA" id="ARBA00022741"/>
    </source>
</evidence>
<dbReference type="NCBIfam" id="NF008137">
    <property type="entry name" value="PRK10885.1"/>
    <property type="match status" value="1"/>
</dbReference>
<dbReference type="Proteomes" id="UP001500547">
    <property type="component" value="Unassembled WGS sequence"/>
</dbReference>
<feature type="binding site" evidence="11">
    <location>
        <position position="36"/>
    </location>
    <ligand>
        <name>Mg(2+)</name>
        <dbReference type="ChEBI" id="CHEBI:18420"/>
    </ligand>
</feature>
<dbReference type="Pfam" id="PF01966">
    <property type="entry name" value="HD"/>
    <property type="match status" value="1"/>
</dbReference>
<evidence type="ECO:0000256" key="7">
    <source>
        <dbReference type="ARBA" id="ARBA00022800"/>
    </source>
</evidence>
<dbReference type="HAMAP" id="MF_01262">
    <property type="entry name" value="CCA_bact_type2"/>
    <property type="match status" value="1"/>
</dbReference>
<feature type="binding site" evidence="11">
    <location>
        <position position="104"/>
    </location>
    <ligand>
        <name>CTP</name>
        <dbReference type="ChEBI" id="CHEBI:37563"/>
    </ligand>
</feature>
<dbReference type="Pfam" id="PF12627">
    <property type="entry name" value="PolyA_pol_RNAbd"/>
    <property type="match status" value="1"/>
</dbReference>
<feature type="binding site" evidence="11">
    <location>
        <position position="150"/>
    </location>
    <ligand>
        <name>CTP</name>
        <dbReference type="ChEBI" id="CHEBI:37563"/>
    </ligand>
</feature>
<keyword evidence="10 11" id="KW-0694">RNA-binding</keyword>
<keyword evidence="8 11" id="KW-0067">ATP-binding</keyword>
<keyword evidence="6 11" id="KW-0547">Nucleotide-binding</keyword>
<keyword evidence="1 11" id="KW-0533">Nickel</keyword>
<dbReference type="InterPro" id="IPR002646">
    <property type="entry name" value="PolA_pol_head_dom"/>
</dbReference>
<comment type="subunit">
    <text evidence="11">Monomer. Can also form homodimers and oligomers.</text>
</comment>
<keyword evidence="4 11" id="KW-0548">Nucleotidyltransferase</keyword>
<comment type="similarity">
    <text evidence="11">Belongs to the tRNA nucleotidyltransferase/poly(A) polymerase family. Bacterial CCA-adding enzyme type 1 subfamily.</text>
</comment>
<dbReference type="PIRSF" id="PIRSF000813">
    <property type="entry name" value="CCA_bact"/>
    <property type="match status" value="1"/>
</dbReference>
<comment type="function">
    <text evidence="11">Catalyzes the addition and repair of the essential 3'-terminal CCA sequence in tRNAs without using a nucleic acid template. Adds these three nucleotides in the order of C, C, and A to the tRNA nucleotide-73, using CTP and ATP as substrates and producing inorganic pyrophosphate. tRNA 3'-terminal CCA addition is required both for tRNA processing and repair. Also involved in tRNA surveillance by mediating tandem CCA addition to generate a CCACCA at the 3' terminus of unstable tRNAs. While stable tRNAs receive only 3'-terminal CCA, unstable tRNAs are marked with CCACCA and rapidly degraded.</text>
</comment>
<keyword evidence="2 11" id="KW-0808">Transferase</keyword>
<feature type="binding site" evidence="11">
    <location>
        <position position="24"/>
    </location>
    <ligand>
        <name>CTP</name>
        <dbReference type="ChEBI" id="CHEBI:37563"/>
    </ligand>
</feature>
<evidence type="ECO:0000256" key="1">
    <source>
        <dbReference type="ARBA" id="ARBA00022596"/>
    </source>
</evidence>
<evidence type="ECO:0000313" key="14">
    <source>
        <dbReference type="Proteomes" id="UP001500547"/>
    </source>
</evidence>
<proteinExistence type="inferred from homology"/>
<evidence type="ECO:0000256" key="8">
    <source>
        <dbReference type="ARBA" id="ARBA00022840"/>
    </source>
</evidence>
<feature type="binding site" evidence="11">
    <location>
        <position position="21"/>
    </location>
    <ligand>
        <name>ATP</name>
        <dbReference type="ChEBI" id="CHEBI:30616"/>
    </ligand>
</feature>
<evidence type="ECO:0000256" key="4">
    <source>
        <dbReference type="ARBA" id="ARBA00022695"/>
    </source>
</evidence>
<dbReference type="InterPro" id="IPR043519">
    <property type="entry name" value="NT_sf"/>
</dbReference>
<keyword evidence="3 11" id="KW-0819">tRNA processing</keyword>
<sequence length="420" mass="46036">MSQDRVPPRFSPPARACIVGGAVRDRLLGLPVQDRDWVVTGCTPDTMLAMGFRPVGKDFPVFLHPQTQEEYALARTERKSGHGYKGFVFHADAEVSIEEDLLRRDLTINAIAEAPDGSLIDPYGGQQDLAARVFRHVSPAFAEDPVRILRVARFAARFSDFTVAPETLALMREMVAAGEVDHLVPERVWQEISRGLMSEMPSRMFSVLRDCGALARLLPELDALFGVPQPPQYHPEVDTGVHILLVIDAAATRNEPLPVRWAAVLHDLGKGLTPADILPHHYGHEAAGVPLTEAVCERLKVPVECRDLAVLVTREHGNVHKAMEMRPDTITKLLERVDALRRPQRFEQLLAACLADAHGRPGFETCDYPQVARLRLALAAFSAVDAGAIAAACADKRRIPDAIHQARVGAVKTALSAGTD</sequence>
<feature type="binding site" evidence="11">
    <location>
        <position position="153"/>
    </location>
    <ligand>
        <name>CTP</name>
        <dbReference type="ChEBI" id="CHEBI:37563"/>
    </ligand>
</feature>
<organism evidence="13 14">
    <name type="scientific">Viridibacterium curvum</name>
    <dbReference type="NCBI Taxonomy" id="1101404"/>
    <lineage>
        <taxon>Bacteria</taxon>
        <taxon>Pseudomonadati</taxon>
        <taxon>Pseudomonadota</taxon>
        <taxon>Betaproteobacteria</taxon>
        <taxon>Rhodocyclales</taxon>
        <taxon>Rhodocyclaceae</taxon>
        <taxon>Viridibacterium</taxon>
    </lineage>
</organism>
<feature type="binding site" evidence="11">
    <location>
        <position position="34"/>
    </location>
    <ligand>
        <name>Mg(2+)</name>
        <dbReference type="ChEBI" id="CHEBI:18420"/>
    </ligand>
</feature>
<evidence type="ECO:0000256" key="9">
    <source>
        <dbReference type="ARBA" id="ARBA00022842"/>
    </source>
</evidence>
<keyword evidence="11" id="KW-0511">Multifunctional enzyme</keyword>
<dbReference type="PROSITE" id="PS51831">
    <property type="entry name" value="HD"/>
    <property type="match status" value="1"/>
</dbReference>
<dbReference type="CDD" id="cd05398">
    <property type="entry name" value="NT_ClassII-CCAase"/>
    <property type="match status" value="1"/>
</dbReference>
<gene>
    <name evidence="11" type="primary">cca</name>
    <name evidence="13" type="ORF">GCM10025770_21100</name>
</gene>
<feature type="binding site" evidence="11">
    <location>
        <position position="24"/>
    </location>
    <ligand>
        <name>ATP</name>
        <dbReference type="ChEBI" id="CHEBI:30616"/>
    </ligand>
</feature>
<comment type="cofactor">
    <cofactor evidence="11">
        <name>Mg(2+)</name>
        <dbReference type="ChEBI" id="CHEBI:18420"/>
    </cofactor>
    <text evidence="11">Magnesium is required for nucleotidyltransferase activity.</text>
</comment>
<comment type="caution">
    <text evidence="13">The sequence shown here is derived from an EMBL/GenBank/DDBJ whole genome shotgun (WGS) entry which is preliminary data.</text>
</comment>
<evidence type="ECO:0000256" key="3">
    <source>
        <dbReference type="ARBA" id="ARBA00022694"/>
    </source>
</evidence>
<protein>
    <recommendedName>
        <fullName evidence="11">Multifunctional CCA protein</fullName>
    </recommendedName>
    <domain>
        <recommendedName>
            <fullName evidence="11">CCA-adding enzyme</fullName>
            <ecNumber evidence="11">2.7.7.72</ecNumber>
        </recommendedName>
        <alternativeName>
            <fullName evidence="11">CCA tRNA nucleotidyltransferase</fullName>
        </alternativeName>
        <alternativeName>
            <fullName evidence="11">tRNA CCA-pyrophosphorylase</fullName>
        </alternativeName>
        <alternativeName>
            <fullName evidence="11">tRNA adenylyl-/cytidylyl-transferase</fullName>
        </alternativeName>
        <alternativeName>
            <fullName evidence="11">tRNA nucleotidyltransferase</fullName>
        </alternativeName>
        <alternativeName>
            <fullName evidence="11">tRNA-NT</fullName>
        </alternativeName>
    </domain>
    <domain>
        <recommendedName>
            <fullName evidence="11">2'-nucleotidase</fullName>
            <ecNumber evidence="11">3.1.3.-</ecNumber>
        </recommendedName>
    </domain>
    <domain>
        <recommendedName>
            <fullName evidence="11">2',3'-cyclic phosphodiesterase</fullName>
            <ecNumber evidence="11">3.1.4.-</ecNumber>
        </recommendedName>
    </domain>
    <domain>
        <recommendedName>
            <fullName evidence="11">Phosphatase</fullName>
        </recommendedName>
    </domain>
</protein>
<keyword evidence="7 11" id="KW-0692">RNA repair</keyword>
<comment type="catalytic activity">
    <reaction evidence="11">
        <text>a tRNA precursor + 2 CTP + ATP = a tRNA with a 3' CCA end + 3 diphosphate</text>
        <dbReference type="Rhea" id="RHEA:14433"/>
        <dbReference type="Rhea" id="RHEA-COMP:10465"/>
        <dbReference type="Rhea" id="RHEA-COMP:10468"/>
        <dbReference type="ChEBI" id="CHEBI:30616"/>
        <dbReference type="ChEBI" id="CHEBI:33019"/>
        <dbReference type="ChEBI" id="CHEBI:37563"/>
        <dbReference type="ChEBI" id="CHEBI:74896"/>
        <dbReference type="ChEBI" id="CHEBI:83071"/>
        <dbReference type="EC" id="2.7.7.72"/>
    </reaction>
</comment>
<keyword evidence="9 11" id="KW-0460">Magnesium</keyword>
<dbReference type="EC" id="2.7.7.72" evidence="11"/>
<feature type="domain" description="HD" evidence="12">
    <location>
        <begin position="239"/>
        <end position="340"/>
    </location>
</feature>
<comment type="domain">
    <text evidence="11">Comprises two domains: an N-terminal domain containing the nucleotidyltransferase activity and a C-terminal HD domain associated with both phosphodiesterase and phosphatase activities.</text>
</comment>
<name>A0ABP9QQ10_9RHOO</name>
<keyword evidence="14" id="KW-1185">Reference proteome</keyword>
<comment type="catalytic activity">
    <reaction evidence="11">
        <text>a tRNA with a 3' CCA end + 2 CTP + ATP = a tRNA with a 3' CCACCA end + 3 diphosphate</text>
        <dbReference type="Rhea" id="RHEA:76235"/>
        <dbReference type="Rhea" id="RHEA-COMP:10468"/>
        <dbReference type="Rhea" id="RHEA-COMP:18655"/>
        <dbReference type="ChEBI" id="CHEBI:30616"/>
        <dbReference type="ChEBI" id="CHEBI:33019"/>
        <dbReference type="ChEBI" id="CHEBI:37563"/>
        <dbReference type="ChEBI" id="CHEBI:83071"/>
        <dbReference type="ChEBI" id="CHEBI:195187"/>
    </reaction>
</comment>
<keyword evidence="11" id="KW-0378">Hydrolase</keyword>
<evidence type="ECO:0000256" key="10">
    <source>
        <dbReference type="ARBA" id="ARBA00022884"/>
    </source>
</evidence>
<dbReference type="EC" id="3.1.4.-" evidence="11"/>
<dbReference type="InterPro" id="IPR032828">
    <property type="entry name" value="PolyA_RNA-bd"/>
</dbReference>
<evidence type="ECO:0000259" key="12">
    <source>
        <dbReference type="PROSITE" id="PS51831"/>
    </source>
</evidence>
<dbReference type="SUPFAM" id="SSF81301">
    <property type="entry name" value="Nucleotidyltransferase"/>
    <property type="match status" value="1"/>
</dbReference>
<keyword evidence="5 11" id="KW-0479">Metal-binding</keyword>
<feature type="binding site" evidence="11">
    <location>
        <position position="104"/>
    </location>
    <ligand>
        <name>ATP</name>
        <dbReference type="ChEBI" id="CHEBI:30616"/>
    </ligand>
</feature>
<dbReference type="EC" id="3.1.3.-" evidence="11"/>
<reference evidence="14" key="1">
    <citation type="journal article" date="2019" name="Int. J. Syst. Evol. Microbiol.">
        <title>The Global Catalogue of Microorganisms (GCM) 10K type strain sequencing project: providing services to taxonomists for standard genome sequencing and annotation.</title>
        <authorList>
            <consortium name="The Broad Institute Genomics Platform"/>
            <consortium name="The Broad Institute Genome Sequencing Center for Infectious Disease"/>
            <person name="Wu L."/>
            <person name="Ma J."/>
        </authorList>
    </citation>
    <scope>NUCLEOTIDE SEQUENCE [LARGE SCALE GENOMIC DNA]</scope>
    <source>
        <strain evidence="14">JCM 18715</strain>
    </source>
</reference>
<feature type="binding site" evidence="11">
    <location>
        <position position="21"/>
    </location>
    <ligand>
        <name>CTP</name>
        <dbReference type="ChEBI" id="CHEBI:37563"/>
    </ligand>
</feature>
<dbReference type="Gene3D" id="3.30.460.10">
    <property type="entry name" value="Beta Polymerase, domain 2"/>
    <property type="match status" value="1"/>
</dbReference>
<dbReference type="Gene3D" id="1.10.3090.10">
    <property type="entry name" value="cca-adding enzyme, domain 2"/>
    <property type="match status" value="1"/>
</dbReference>
<dbReference type="InterPro" id="IPR012006">
    <property type="entry name" value="CCA_bact"/>
</dbReference>
<comment type="miscellaneous">
    <text evidence="11">A single active site specifically recognizes both ATP and CTP and is responsible for their addition.</text>
</comment>
<dbReference type="InterPro" id="IPR003607">
    <property type="entry name" value="HD/PDEase_dom"/>
</dbReference>
<evidence type="ECO:0000256" key="11">
    <source>
        <dbReference type="HAMAP-Rule" id="MF_01261"/>
    </source>
</evidence>
<accession>A0ABP9QQ10</accession>
<feature type="binding site" evidence="11">
    <location>
        <position position="150"/>
    </location>
    <ligand>
        <name>ATP</name>
        <dbReference type="ChEBI" id="CHEBI:30616"/>
    </ligand>
</feature>
<feature type="binding site" evidence="11">
    <location>
        <position position="153"/>
    </location>
    <ligand>
        <name>ATP</name>
        <dbReference type="ChEBI" id="CHEBI:30616"/>
    </ligand>
</feature>
<dbReference type="PANTHER" id="PTHR47545:SF1">
    <property type="entry name" value="MULTIFUNCTIONAL CCA PROTEIN"/>
    <property type="match status" value="1"/>
</dbReference>
<evidence type="ECO:0000313" key="13">
    <source>
        <dbReference type="EMBL" id="GAA5165494.1"/>
    </source>
</evidence>
<dbReference type="RefSeq" id="WP_345532903.1">
    <property type="nucleotide sequence ID" value="NZ_BAABLD010000008.1"/>
</dbReference>
<dbReference type="SUPFAM" id="SSF81891">
    <property type="entry name" value="Poly A polymerase C-terminal region-like"/>
    <property type="match status" value="1"/>
</dbReference>
<evidence type="ECO:0000256" key="2">
    <source>
        <dbReference type="ARBA" id="ARBA00022679"/>
    </source>
</evidence>
<evidence type="ECO:0000256" key="5">
    <source>
        <dbReference type="ARBA" id="ARBA00022723"/>
    </source>
</evidence>
<dbReference type="HAMAP" id="MF_01261">
    <property type="entry name" value="CCA_bact_type1"/>
    <property type="match status" value="1"/>
</dbReference>
<dbReference type="EMBL" id="BAABLD010000008">
    <property type="protein sequence ID" value="GAA5165494.1"/>
    <property type="molecule type" value="Genomic_DNA"/>
</dbReference>